<dbReference type="InterPro" id="IPR051340">
    <property type="entry name" value="Haloalkane_dehalogenase"/>
</dbReference>
<evidence type="ECO:0000313" key="3">
    <source>
        <dbReference type="EMBL" id="ABC62787.1"/>
    </source>
</evidence>
<dbReference type="InterPro" id="IPR029058">
    <property type="entry name" value="AB_hydrolase_fold"/>
</dbReference>
<evidence type="ECO:0000256" key="1">
    <source>
        <dbReference type="ARBA" id="ARBA00022801"/>
    </source>
</evidence>
<dbReference type="InterPro" id="IPR000073">
    <property type="entry name" value="AB_hydrolase_1"/>
</dbReference>
<dbReference type="ESTHER" id="9sphn-q2nc04">
    <property type="family name" value="Haloalkane_dehalogenase-HLD1"/>
</dbReference>
<name>Q2NC04_ERYLH</name>
<dbReference type="PANTHER" id="PTHR42977">
    <property type="entry name" value="HYDROLASE-RELATED"/>
    <property type="match status" value="1"/>
</dbReference>
<dbReference type="KEGG" id="eli:ELI_03475"/>
<keyword evidence="1" id="KW-0378">Hydrolase</keyword>
<proteinExistence type="predicted"/>
<dbReference type="PRINTS" id="PR00111">
    <property type="entry name" value="ABHYDROLASE"/>
</dbReference>
<gene>
    <name evidence="3" type="ordered locus">ELI_03475</name>
</gene>
<reference evidence="4" key="1">
    <citation type="journal article" date="2009" name="J. Bacteriol.">
        <title>Complete genome sequence of Erythrobacter litoralis HTCC2594.</title>
        <authorList>
            <person name="Oh H.M."/>
            <person name="Giovannoni S.J."/>
            <person name="Ferriera S."/>
            <person name="Johnson J."/>
            <person name="Cho J.C."/>
        </authorList>
    </citation>
    <scope>NUCLEOTIDE SEQUENCE [LARGE SCALE GENOMIC DNA]</scope>
    <source>
        <strain evidence="4">HTCC2594</strain>
    </source>
</reference>
<sequence>MTEALRTPDEAFAEVPDYPFAPHYVDDLPGYEGLRVHYIDEPGAEDGPEAGKTFLCLHGQPSWSFLYRKMIPVFTAAGGRAVAPDLLGFGKSDKPVDDETYTYNFHRGMLIAFIEKLDLTSITLVCQDWGGILGLGIVPDMADRFERLIVMNTAIPIGESPGPGFEAWKAFNRSQPNMDVAGLFKRGTPDLTDAEAAAYGAPFPDQRYKAGVRRFPELVPVSPEMQGVEEGKRAREFWANEWSGKSFMAIGMQDPVLGPPAMRGLQKQIRGCPDPMEVPDGGHFVQEKGEGIARAALESFAA</sequence>
<dbReference type="Gene3D" id="3.40.50.1820">
    <property type="entry name" value="alpha/beta hydrolase"/>
    <property type="match status" value="1"/>
</dbReference>
<dbReference type="EMBL" id="CP000157">
    <property type="protein sequence ID" value="ABC62787.1"/>
    <property type="molecule type" value="Genomic_DNA"/>
</dbReference>
<dbReference type="AlphaFoldDB" id="Q2NC04"/>
<evidence type="ECO:0000313" key="4">
    <source>
        <dbReference type="Proteomes" id="UP000008808"/>
    </source>
</evidence>
<dbReference type="STRING" id="314225.ELI_03475"/>
<accession>Q2NC04</accession>
<feature type="domain" description="AB hydrolase-1" evidence="2">
    <location>
        <begin position="53"/>
        <end position="289"/>
    </location>
</feature>
<dbReference type="PANTHER" id="PTHR42977:SF3">
    <property type="entry name" value="AB HYDROLASE-1 DOMAIN-CONTAINING PROTEIN"/>
    <property type="match status" value="1"/>
</dbReference>
<dbReference type="GO" id="GO:0004301">
    <property type="term" value="F:epoxide hydrolase activity"/>
    <property type="evidence" value="ECO:0007669"/>
    <property type="project" value="TreeGrafter"/>
</dbReference>
<dbReference type="RefSeq" id="WP_011413663.1">
    <property type="nucleotide sequence ID" value="NC_007722.1"/>
</dbReference>
<protein>
    <submittedName>
        <fullName evidence="3">Haloalkane dehalogenase, putative</fullName>
    </submittedName>
</protein>
<dbReference type="MEROPS" id="S33.990"/>
<dbReference type="NCBIfam" id="NF002043">
    <property type="entry name" value="PRK00870.1"/>
    <property type="match status" value="1"/>
</dbReference>
<dbReference type="SUPFAM" id="SSF53474">
    <property type="entry name" value="alpha/beta-Hydrolases"/>
    <property type="match status" value="1"/>
</dbReference>
<dbReference type="Pfam" id="PF00561">
    <property type="entry name" value="Abhydrolase_1"/>
    <property type="match status" value="1"/>
</dbReference>
<evidence type="ECO:0000259" key="2">
    <source>
        <dbReference type="Pfam" id="PF00561"/>
    </source>
</evidence>
<keyword evidence="4" id="KW-1185">Reference proteome</keyword>
<dbReference type="eggNOG" id="COG0596">
    <property type="taxonomic scope" value="Bacteria"/>
</dbReference>
<organism evidence="3 4">
    <name type="scientific">Erythrobacter litoralis (strain HTCC2594)</name>
    <dbReference type="NCBI Taxonomy" id="314225"/>
    <lineage>
        <taxon>Bacteria</taxon>
        <taxon>Pseudomonadati</taxon>
        <taxon>Pseudomonadota</taxon>
        <taxon>Alphaproteobacteria</taxon>
        <taxon>Sphingomonadales</taxon>
        <taxon>Erythrobacteraceae</taxon>
        <taxon>Erythrobacter/Porphyrobacter group</taxon>
        <taxon>Erythrobacter</taxon>
    </lineage>
</organism>
<dbReference type="OrthoDB" id="9804723at2"/>
<dbReference type="HOGENOM" id="CLU_020336_13_3_5"/>
<dbReference type="PRINTS" id="PR00412">
    <property type="entry name" value="EPOXHYDRLASE"/>
</dbReference>
<dbReference type="InterPro" id="IPR000639">
    <property type="entry name" value="Epox_hydrolase-like"/>
</dbReference>
<dbReference type="Proteomes" id="UP000008808">
    <property type="component" value="Chromosome"/>
</dbReference>